<comment type="caution">
    <text evidence="2">The sequence shown here is derived from an EMBL/GenBank/DDBJ whole genome shotgun (WGS) entry which is preliminary data.</text>
</comment>
<sequence>MEKITEFLAVYPKIGATLIATTFASIGWVFRNLFELFIEKRKYNRELKTYFWKEKIDASKKASEFYFEYANFLNLARIQFENYRLQKIEHGLLIKNFQKEVQFYADKLKSFPHFEHHHINIFYEFDENKSLEINNEINSVNREILELNPEEDNSEKAKYLFGKIENNYEKLFNLQKGHTTKVRKDLKEFI</sequence>
<dbReference type="Proteomes" id="UP000247345">
    <property type="component" value="Unassembled WGS sequence"/>
</dbReference>
<gene>
    <name evidence="2" type="ORF">BTO14_10285</name>
</gene>
<feature type="transmembrane region" description="Helical" evidence="1">
    <location>
        <begin position="14"/>
        <end position="34"/>
    </location>
</feature>
<dbReference type="EMBL" id="MSCK01000001">
    <property type="protein sequence ID" value="PQJ73632.1"/>
    <property type="molecule type" value="Genomic_DNA"/>
</dbReference>
<dbReference type="OrthoDB" id="1343140at2"/>
<protein>
    <submittedName>
        <fullName evidence="2">Uncharacterized protein</fullName>
    </submittedName>
</protein>
<evidence type="ECO:0000313" key="2">
    <source>
        <dbReference type="EMBL" id="PQJ73632.1"/>
    </source>
</evidence>
<keyword evidence="1" id="KW-1133">Transmembrane helix</keyword>
<proteinExistence type="predicted"/>
<evidence type="ECO:0000256" key="1">
    <source>
        <dbReference type="SAM" id="Phobius"/>
    </source>
</evidence>
<reference evidence="2 3" key="1">
    <citation type="submission" date="2016-12" db="EMBL/GenBank/DDBJ databases">
        <title>Trade-off between light-utilization and light-protection in marine flavobacteria.</title>
        <authorList>
            <person name="Kumagai Y."/>
            <person name="Yoshizawa S."/>
            <person name="Kogure K."/>
            <person name="Iwasaki W."/>
        </authorList>
    </citation>
    <scope>NUCLEOTIDE SEQUENCE [LARGE SCALE GENOMIC DNA]</scope>
    <source>
        <strain evidence="2 3">KCTC 12100</strain>
    </source>
</reference>
<organism evidence="2 3">
    <name type="scientific">Polaribacter butkevichii</name>
    <dbReference type="NCBI Taxonomy" id="218490"/>
    <lineage>
        <taxon>Bacteria</taxon>
        <taxon>Pseudomonadati</taxon>
        <taxon>Bacteroidota</taxon>
        <taxon>Flavobacteriia</taxon>
        <taxon>Flavobacteriales</taxon>
        <taxon>Flavobacteriaceae</taxon>
    </lineage>
</organism>
<dbReference type="RefSeq" id="WP_105049294.1">
    <property type="nucleotide sequence ID" value="NZ_CP150661.1"/>
</dbReference>
<accession>A0A2P6CFE0</accession>
<keyword evidence="1" id="KW-0812">Transmembrane</keyword>
<evidence type="ECO:0000313" key="3">
    <source>
        <dbReference type="Proteomes" id="UP000247345"/>
    </source>
</evidence>
<keyword evidence="1" id="KW-0472">Membrane</keyword>
<name>A0A2P6CFE0_9FLAO</name>
<keyword evidence="3" id="KW-1185">Reference proteome</keyword>
<dbReference type="AlphaFoldDB" id="A0A2P6CFE0"/>